<dbReference type="Gene3D" id="3.40.50.150">
    <property type="entry name" value="Vaccinia Virus protein VP39"/>
    <property type="match status" value="1"/>
</dbReference>
<evidence type="ECO:0000313" key="1">
    <source>
        <dbReference type="EMBL" id="CAE7558733.1"/>
    </source>
</evidence>
<dbReference type="EMBL" id="CAJNDS010002660">
    <property type="protein sequence ID" value="CAE7558733.1"/>
    <property type="molecule type" value="Genomic_DNA"/>
</dbReference>
<proteinExistence type="predicted"/>
<dbReference type="InterPro" id="IPR029063">
    <property type="entry name" value="SAM-dependent_MTases_sf"/>
</dbReference>
<reference evidence="1" key="1">
    <citation type="submission" date="2021-02" db="EMBL/GenBank/DDBJ databases">
        <authorList>
            <person name="Dougan E. K."/>
            <person name="Rhodes N."/>
            <person name="Thang M."/>
            <person name="Chan C."/>
        </authorList>
    </citation>
    <scope>NUCLEOTIDE SEQUENCE</scope>
</reference>
<accession>A0A812U814</accession>
<dbReference type="SUPFAM" id="SSF53335">
    <property type="entry name" value="S-adenosyl-L-methionine-dependent methyltransferases"/>
    <property type="match status" value="1"/>
</dbReference>
<dbReference type="AlphaFoldDB" id="A0A812U814"/>
<comment type="caution">
    <text evidence="1">The sequence shown here is derived from an EMBL/GenBank/DDBJ whole genome shotgun (WGS) entry which is preliminary data.</text>
</comment>
<organism evidence="1 2">
    <name type="scientific">Symbiodinium natans</name>
    <dbReference type="NCBI Taxonomy" id="878477"/>
    <lineage>
        <taxon>Eukaryota</taxon>
        <taxon>Sar</taxon>
        <taxon>Alveolata</taxon>
        <taxon>Dinophyceae</taxon>
        <taxon>Suessiales</taxon>
        <taxon>Symbiodiniaceae</taxon>
        <taxon>Symbiodinium</taxon>
    </lineage>
</organism>
<protein>
    <recommendedName>
        <fullName evidence="3">Methyltransferase type 11 domain-containing protein</fullName>
    </recommendedName>
</protein>
<evidence type="ECO:0000313" key="2">
    <source>
        <dbReference type="Proteomes" id="UP000604046"/>
    </source>
</evidence>
<keyword evidence="2" id="KW-1185">Reference proteome</keyword>
<name>A0A812U814_9DINO</name>
<dbReference type="Proteomes" id="UP000604046">
    <property type="component" value="Unassembled WGS sequence"/>
</dbReference>
<dbReference type="Pfam" id="PF13489">
    <property type="entry name" value="Methyltransf_23"/>
    <property type="match status" value="1"/>
</dbReference>
<gene>
    <name evidence="1" type="ORF">SNAT2548_LOCUS31459</name>
</gene>
<evidence type="ECO:0008006" key="3">
    <source>
        <dbReference type="Google" id="ProtNLM"/>
    </source>
</evidence>
<sequence>MGRQAWKPMLVTPALGSECWAAGHDPLLCCHPKLGEKGWELCWDGDYTALRCCNQSAWDSQEQLGYMLRLQDSWHRRCEHAEVFRDKPGEWSDGVWQQLMFWFYWLQNRTKAELDDFASRPLEEKLRRLAKRSRSGEPHLQLQKVSILDVGAGAVVQVGHQWPGVEVELSVADPLACHYHWMLEDLGLQHLQPRRSKPVGAESVAEAFGHEVFDVIHSSNALDHSHDPIAAMRGLLRAIRPGRPLYLEMRQNEGQYQNYTGFHLWNFDLQDQRLVLWRPRGESKEFYDVESVLAADGLVSPGDLEVDLSWDKENEVYQVVSTIWRRDV</sequence>